<dbReference type="SUPFAM" id="SSF63737">
    <property type="entry name" value="Leukotriene A4 hydrolase N-terminal domain"/>
    <property type="match status" value="1"/>
</dbReference>
<evidence type="ECO:0000313" key="3">
    <source>
        <dbReference type="Ensembl" id="ENSCSAVP00000016734.1"/>
    </source>
</evidence>
<feature type="transmembrane region" description="Helical" evidence="2">
    <location>
        <begin position="21"/>
        <end position="41"/>
    </location>
</feature>
<evidence type="ECO:0000313" key="4">
    <source>
        <dbReference type="Proteomes" id="UP000007875"/>
    </source>
</evidence>
<evidence type="ECO:0000256" key="2">
    <source>
        <dbReference type="SAM" id="Phobius"/>
    </source>
</evidence>
<proteinExistence type="predicted"/>
<reference evidence="3" key="2">
    <citation type="submission" date="2025-08" db="UniProtKB">
        <authorList>
            <consortium name="Ensembl"/>
        </authorList>
    </citation>
    <scope>IDENTIFICATION</scope>
</reference>
<keyword evidence="2" id="KW-0472">Membrane</keyword>
<reference evidence="4" key="1">
    <citation type="submission" date="2003-08" db="EMBL/GenBank/DDBJ databases">
        <authorList>
            <person name="Birren B."/>
            <person name="Nusbaum C."/>
            <person name="Abebe A."/>
            <person name="Abouelleil A."/>
            <person name="Adekoya E."/>
            <person name="Ait-zahra M."/>
            <person name="Allen N."/>
            <person name="Allen T."/>
            <person name="An P."/>
            <person name="Anderson M."/>
            <person name="Anderson S."/>
            <person name="Arachchi H."/>
            <person name="Armbruster J."/>
            <person name="Bachantsang P."/>
            <person name="Baldwin J."/>
            <person name="Barry A."/>
            <person name="Bayul T."/>
            <person name="Blitshsteyn B."/>
            <person name="Bloom T."/>
            <person name="Blye J."/>
            <person name="Boguslavskiy L."/>
            <person name="Borowsky M."/>
            <person name="Boukhgalter B."/>
            <person name="Brunache A."/>
            <person name="Butler J."/>
            <person name="Calixte N."/>
            <person name="Calvo S."/>
            <person name="Camarata J."/>
            <person name="Campo K."/>
            <person name="Chang J."/>
            <person name="Cheshatsang Y."/>
            <person name="Citroen M."/>
            <person name="Collymore A."/>
            <person name="Considine T."/>
            <person name="Cook A."/>
            <person name="Cooke P."/>
            <person name="Corum B."/>
            <person name="Cuomo C."/>
            <person name="David R."/>
            <person name="Dawoe T."/>
            <person name="Degray S."/>
            <person name="Dodge S."/>
            <person name="Dooley K."/>
            <person name="Dorje P."/>
            <person name="Dorjee K."/>
            <person name="Dorris L."/>
            <person name="Duffey N."/>
            <person name="Dupes A."/>
            <person name="Elkins T."/>
            <person name="Engels R."/>
            <person name="Erickson J."/>
            <person name="Farina A."/>
            <person name="Faro S."/>
            <person name="Ferreira P."/>
            <person name="Fischer H."/>
            <person name="Fitzgerald M."/>
            <person name="Foley K."/>
            <person name="Gage D."/>
            <person name="Galagan J."/>
            <person name="Gearin G."/>
            <person name="Gnerre S."/>
            <person name="Gnirke A."/>
            <person name="Goyette A."/>
            <person name="Graham J."/>
            <person name="Grandbois E."/>
            <person name="Gyaltsen K."/>
            <person name="Hafez N."/>
            <person name="Hagopian D."/>
            <person name="Hagos B."/>
            <person name="Hall J."/>
            <person name="Hatcher B."/>
            <person name="Heller A."/>
            <person name="Higgins H."/>
            <person name="Honan T."/>
            <person name="Horn A."/>
            <person name="Houde N."/>
            <person name="Hughes L."/>
            <person name="Hulme W."/>
            <person name="Husby E."/>
            <person name="Iliev I."/>
            <person name="Jaffe D."/>
            <person name="Jones C."/>
            <person name="Kamal M."/>
            <person name="Kamat A."/>
            <person name="Kamvysselis M."/>
            <person name="Karlsson E."/>
            <person name="Kells C."/>
            <person name="Kieu A."/>
            <person name="Kisner P."/>
            <person name="Kodira C."/>
            <person name="Kulbokas E."/>
            <person name="Labutti K."/>
            <person name="Lama D."/>
            <person name="Landers T."/>
            <person name="Leger J."/>
            <person name="Levine S."/>
            <person name="Lewis D."/>
            <person name="Lewis T."/>
            <person name="Lindblad-toh K."/>
            <person name="Liu X."/>
            <person name="Lokyitsang T."/>
            <person name="Lokyitsang Y."/>
            <person name="Lucien O."/>
            <person name="Lui A."/>
            <person name="Ma L.J."/>
            <person name="Mabbitt R."/>
            <person name="Macdonald J."/>
            <person name="Maclean C."/>
            <person name="Major J."/>
            <person name="Manning J."/>
            <person name="Marabella R."/>
            <person name="Maru K."/>
            <person name="Matthews C."/>
            <person name="Mauceli E."/>
            <person name="Mccarthy M."/>
            <person name="Mcdonough S."/>
            <person name="Mcghee T."/>
            <person name="Meldrim J."/>
            <person name="Meneus L."/>
            <person name="Mesirov J."/>
            <person name="Mihalev A."/>
            <person name="Mihova T."/>
            <person name="Mikkelsen T."/>
            <person name="Mlenga V."/>
            <person name="Moru K."/>
            <person name="Mozes J."/>
            <person name="Mulrain L."/>
            <person name="Munson G."/>
            <person name="Naylor J."/>
            <person name="Newes C."/>
            <person name="Nguyen C."/>
            <person name="Nguyen N."/>
            <person name="Nguyen T."/>
            <person name="Nicol R."/>
            <person name="Nielsen C."/>
            <person name="Nizzari M."/>
            <person name="Norbu C."/>
            <person name="Norbu N."/>
            <person name="O'donnell P."/>
            <person name="Okoawo O."/>
            <person name="O'leary S."/>
            <person name="Omotosho B."/>
            <person name="O'neill K."/>
            <person name="Osman S."/>
            <person name="Parker S."/>
            <person name="Perrin D."/>
            <person name="Phunkhang P."/>
            <person name="Piqani B."/>
            <person name="Purcell S."/>
            <person name="Rachupka T."/>
            <person name="Ramasamy U."/>
            <person name="Rameau R."/>
            <person name="Ray V."/>
            <person name="Raymond C."/>
            <person name="Retta R."/>
            <person name="Richardson S."/>
            <person name="Rise C."/>
            <person name="Rodriguez J."/>
            <person name="Rogers J."/>
            <person name="Rogov P."/>
            <person name="Rutman M."/>
            <person name="Schupbach R."/>
            <person name="Seaman C."/>
            <person name="Settipalli S."/>
            <person name="Sharpe T."/>
            <person name="Sheridan J."/>
            <person name="Sherpa N."/>
            <person name="Shi J."/>
            <person name="Smirnov S."/>
            <person name="Smith C."/>
            <person name="Sougnez C."/>
            <person name="Spencer B."/>
            <person name="Stalker J."/>
            <person name="Stange-thomann N."/>
            <person name="Stavropoulos S."/>
            <person name="Stetson K."/>
            <person name="Stone C."/>
            <person name="Stone S."/>
            <person name="Stubbs M."/>
            <person name="Talamas J."/>
            <person name="Tchuinga P."/>
            <person name="Tenzing P."/>
            <person name="Tesfaye S."/>
            <person name="Theodore J."/>
            <person name="Thoulutsang Y."/>
            <person name="Topham K."/>
            <person name="Towey S."/>
            <person name="Tsamla T."/>
            <person name="Tsomo N."/>
            <person name="Vallee D."/>
            <person name="Vassiliev H."/>
            <person name="Venkataraman V."/>
            <person name="Vinson J."/>
            <person name="Vo A."/>
            <person name="Wade C."/>
            <person name="Wang S."/>
            <person name="Wangchuk T."/>
            <person name="Wangdi T."/>
            <person name="Whittaker C."/>
            <person name="Wilkinson J."/>
            <person name="Wu Y."/>
            <person name="Wyman D."/>
            <person name="Yadav S."/>
            <person name="Yang S."/>
            <person name="Yang X."/>
            <person name="Yeager S."/>
            <person name="Yee E."/>
            <person name="Young G."/>
            <person name="Zainoun J."/>
            <person name="Zembeck L."/>
            <person name="Zimmer A."/>
            <person name="Zody M."/>
            <person name="Lander E."/>
        </authorList>
    </citation>
    <scope>NUCLEOTIDE SEQUENCE [LARGE SCALE GENOMIC DNA]</scope>
</reference>
<accession>H2ZGL8</accession>
<dbReference type="InParanoid" id="H2ZGL8"/>
<keyword evidence="2" id="KW-0812">Transmembrane</keyword>
<keyword evidence="2" id="KW-1133">Transmembrane helix</keyword>
<keyword evidence="4" id="KW-1185">Reference proteome</keyword>
<dbReference type="AlphaFoldDB" id="H2ZGL8"/>
<dbReference type="Gene3D" id="2.60.40.1730">
    <property type="entry name" value="tricorn interacting facor f3 domain"/>
    <property type="match status" value="1"/>
</dbReference>
<protein>
    <submittedName>
        <fullName evidence="3">Uncharacterized protein</fullName>
    </submittedName>
</protein>
<organism evidence="3 4">
    <name type="scientific">Ciona savignyi</name>
    <name type="common">Pacific transparent sea squirt</name>
    <dbReference type="NCBI Taxonomy" id="51511"/>
    <lineage>
        <taxon>Eukaryota</taxon>
        <taxon>Metazoa</taxon>
        <taxon>Chordata</taxon>
        <taxon>Tunicata</taxon>
        <taxon>Ascidiacea</taxon>
        <taxon>Phlebobranchia</taxon>
        <taxon>Cionidae</taxon>
        <taxon>Ciona</taxon>
    </lineage>
</organism>
<dbReference type="Proteomes" id="UP000007875">
    <property type="component" value="Unassembled WGS sequence"/>
</dbReference>
<evidence type="ECO:0000256" key="1">
    <source>
        <dbReference type="SAM" id="MobiDB-lite"/>
    </source>
</evidence>
<feature type="compositionally biased region" description="Low complexity" evidence="1">
    <location>
        <begin position="46"/>
        <end position="76"/>
    </location>
</feature>
<dbReference type="Ensembl" id="ENSCSAVT00000016916.1">
    <property type="protein sequence ID" value="ENSCSAVP00000016734.1"/>
    <property type="gene ID" value="ENSCSAVG00000009837.1"/>
</dbReference>
<dbReference type="HOGENOM" id="CLU_2090176_0_0_1"/>
<sequence>MGESFEFQSKQKSKGCPRWQVFVICSALIGIGLGVGLGVGLSNQNKTPVVTPTDPPKATTTIATTTTTPSDSGPGPWRHYRLPTDIIPYHYRLTLHPNMTTDTYTGTNGMDFKVSKV</sequence>
<dbReference type="STRING" id="51511.ENSCSAVP00000016734"/>
<reference evidence="3" key="3">
    <citation type="submission" date="2025-09" db="UniProtKB">
        <authorList>
            <consortium name="Ensembl"/>
        </authorList>
    </citation>
    <scope>IDENTIFICATION</scope>
</reference>
<name>H2ZGL8_CIOSA</name>
<dbReference type="InterPro" id="IPR042097">
    <property type="entry name" value="Aminopeptidase_N-like_N_sf"/>
</dbReference>
<feature type="region of interest" description="Disordered" evidence="1">
    <location>
        <begin position="46"/>
        <end position="77"/>
    </location>
</feature>